<dbReference type="SMART" id="SM00278">
    <property type="entry name" value="HhH1"/>
    <property type="match status" value="2"/>
</dbReference>
<feature type="transmembrane region" description="Helical" evidence="1">
    <location>
        <begin position="12"/>
        <end position="28"/>
    </location>
</feature>
<dbReference type="InterPro" id="IPR004509">
    <property type="entry name" value="Competence_ComEA_HhH"/>
</dbReference>
<dbReference type="InterPro" id="IPR003583">
    <property type="entry name" value="Hlx-hairpin-Hlx_DNA-bd_motif"/>
</dbReference>
<protein>
    <recommendedName>
        <fullName evidence="2">Helix-hairpin-helix DNA-binding motif class 1 domain-containing protein</fullName>
    </recommendedName>
</protein>
<dbReference type="PANTHER" id="PTHR21180:SF32">
    <property type="entry name" value="ENDONUCLEASE_EXONUCLEASE_PHOSPHATASE FAMILY DOMAIN-CONTAINING PROTEIN 1"/>
    <property type="match status" value="1"/>
</dbReference>
<dbReference type="AlphaFoldDB" id="A0A424YG30"/>
<accession>A0A424YG30</accession>
<sequence length="201" mass="21794">MKGFSFKEHGVYIILGLLILAGIGYRGYQSWATPREGGVEIIKAEEGLVEPLPGMEEMDNEPSEIVIHVAGGVNYPGVYTFREGARVVDAVEAAGGFKEEARQEGVNLAALLYDGNQVYIPLEGEDYISPLETGGSSNGKININTASQEELEKLPGIGPARAQAILRDREENGPYRAIEEITRVSGIGDKTLENIKDMINL</sequence>
<dbReference type="SUPFAM" id="SSF47781">
    <property type="entry name" value="RuvA domain 2-like"/>
    <property type="match status" value="1"/>
</dbReference>
<proteinExistence type="predicted"/>
<dbReference type="Pfam" id="PF10531">
    <property type="entry name" value="SLBB"/>
    <property type="match status" value="1"/>
</dbReference>
<dbReference type="EMBL" id="QZAA01000107">
    <property type="protein sequence ID" value="RQD76837.1"/>
    <property type="molecule type" value="Genomic_DNA"/>
</dbReference>
<evidence type="ECO:0000313" key="4">
    <source>
        <dbReference type="Proteomes" id="UP000285138"/>
    </source>
</evidence>
<dbReference type="InterPro" id="IPR051675">
    <property type="entry name" value="Endo/Exo/Phosphatase_dom_1"/>
</dbReference>
<dbReference type="InterPro" id="IPR019554">
    <property type="entry name" value="Soluble_ligand-bd"/>
</dbReference>
<dbReference type="Proteomes" id="UP000285138">
    <property type="component" value="Unassembled WGS sequence"/>
</dbReference>
<reference evidence="3 4" key="1">
    <citation type="submission" date="2018-08" db="EMBL/GenBank/DDBJ databases">
        <title>The metabolism and importance of syntrophic acetate oxidation coupled to methane or sulfide production in haloalkaline environments.</title>
        <authorList>
            <person name="Timmers P.H.A."/>
            <person name="Vavourakis C.D."/>
            <person name="Sorokin D.Y."/>
            <person name="Sinninghe Damste J.S."/>
            <person name="Muyzer G."/>
            <person name="Stams A.J.M."/>
            <person name="Plugge C.M."/>
        </authorList>
    </citation>
    <scope>NUCLEOTIDE SEQUENCE [LARGE SCALE GENOMIC DNA]</scope>
    <source>
        <strain evidence="3">MSAO_Bac1</strain>
    </source>
</reference>
<dbReference type="InterPro" id="IPR010994">
    <property type="entry name" value="RuvA_2-like"/>
</dbReference>
<dbReference type="GO" id="GO:0006281">
    <property type="term" value="P:DNA repair"/>
    <property type="evidence" value="ECO:0007669"/>
    <property type="project" value="InterPro"/>
</dbReference>
<dbReference type="GO" id="GO:0015628">
    <property type="term" value="P:protein secretion by the type II secretion system"/>
    <property type="evidence" value="ECO:0007669"/>
    <property type="project" value="TreeGrafter"/>
</dbReference>
<dbReference type="PANTHER" id="PTHR21180">
    <property type="entry name" value="ENDONUCLEASE/EXONUCLEASE/PHOSPHATASE FAMILY DOMAIN-CONTAINING PROTEIN 1"/>
    <property type="match status" value="1"/>
</dbReference>
<evidence type="ECO:0000313" key="3">
    <source>
        <dbReference type="EMBL" id="RQD76837.1"/>
    </source>
</evidence>
<keyword evidence="1" id="KW-1133">Transmembrane helix</keyword>
<evidence type="ECO:0000259" key="2">
    <source>
        <dbReference type="SMART" id="SM00278"/>
    </source>
</evidence>
<evidence type="ECO:0000256" key="1">
    <source>
        <dbReference type="SAM" id="Phobius"/>
    </source>
</evidence>
<gene>
    <name evidence="3" type="ORF">D5R97_03645</name>
</gene>
<dbReference type="Pfam" id="PF12836">
    <property type="entry name" value="HHH_3"/>
    <property type="match status" value="1"/>
</dbReference>
<organism evidence="3 4">
    <name type="scientific">Candidatus Syntrophonatronum acetioxidans</name>
    <dbReference type="NCBI Taxonomy" id="1795816"/>
    <lineage>
        <taxon>Bacteria</taxon>
        <taxon>Bacillati</taxon>
        <taxon>Bacillota</taxon>
        <taxon>Clostridia</taxon>
        <taxon>Eubacteriales</taxon>
        <taxon>Syntrophomonadaceae</taxon>
        <taxon>Candidatus Syntrophonatronum</taxon>
    </lineage>
</organism>
<name>A0A424YG30_9FIRM</name>
<dbReference type="Gene3D" id="3.10.560.10">
    <property type="entry name" value="Outer membrane lipoprotein wza domain like"/>
    <property type="match status" value="1"/>
</dbReference>
<dbReference type="Gene3D" id="1.10.150.310">
    <property type="entry name" value="Tex RuvX-like domain-like"/>
    <property type="match status" value="1"/>
</dbReference>
<dbReference type="GO" id="GO:0015627">
    <property type="term" value="C:type II protein secretion system complex"/>
    <property type="evidence" value="ECO:0007669"/>
    <property type="project" value="TreeGrafter"/>
</dbReference>
<feature type="domain" description="Helix-hairpin-helix DNA-binding motif class 1" evidence="2">
    <location>
        <begin position="179"/>
        <end position="198"/>
    </location>
</feature>
<dbReference type="GO" id="GO:0003677">
    <property type="term" value="F:DNA binding"/>
    <property type="evidence" value="ECO:0007669"/>
    <property type="project" value="InterPro"/>
</dbReference>
<keyword evidence="1" id="KW-0472">Membrane</keyword>
<keyword evidence="1" id="KW-0812">Transmembrane</keyword>
<feature type="domain" description="Helix-hairpin-helix DNA-binding motif class 1" evidence="2">
    <location>
        <begin position="149"/>
        <end position="168"/>
    </location>
</feature>
<comment type="caution">
    <text evidence="3">The sequence shown here is derived from an EMBL/GenBank/DDBJ whole genome shotgun (WGS) entry which is preliminary data.</text>
</comment>
<dbReference type="NCBIfam" id="TIGR00426">
    <property type="entry name" value="competence protein ComEA helix-hairpin-helix repeat region"/>
    <property type="match status" value="1"/>
</dbReference>